<dbReference type="Proteomes" id="UP000279089">
    <property type="component" value="Unassembled WGS sequence"/>
</dbReference>
<dbReference type="RefSeq" id="WP_123864676.1">
    <property type="nucleotide sequence ID" value="NZ_QXZY01000008.1"/>
</dbReference>
<protein>
    <submittedName>
        <fullName evidence="1">Uncharacterized protein</fullName>
    </submittedName>
</protein>
<dbReference type="EMBL" id="RMBX01000007">
    <property type="protein sequence ID" value="RPD40534.1"/>
    <property type="molecule type" value="Genomic_DNA"/>
</dbReference>
<comment type="caution">
    <text evidence="1">The sequence shown here is derived from an EMBL/GenBank/DDBJ whole genome shotgun (WGS) entry which is preliminary data.</text>
</comment>
<sequence length="80" mass="8742">MNNPIIEDQENLEQIIQQCISRLTGANSAITGVFITLHLKTIEIPYKGGLTPLLHTDTTVPATVFNNVIFILKPALPESA</sequence>
<evidence type="ECO:0000313" key="2">
    <source>
        <dbReference type="Proteomes" id="UP000279089"/>
    </source>
</evidence>
<proteinExistence type="predicted"/>
<evidence type="ECO:0000313" key="1">
    <source>
        <dbReference type="EMBL" id="RPD40534.1"/>
    </source>
</evidence>
<dbReference type="AlphaFoldDB" id="A0A3N4M9W2"/>
<accession>A0A3N4M9W2</accession>
<gene>
    <name evidence="1" type="ORF">EG028_14610</name>
</gene>
<name>A0A3N4M9W2_9BACT</name>
<reference evidence="2" key="1">
    <citation type="submission" date="2018-11" db="EMBL/GenBank/DDBJ databases">
        <title>Chitinophaga lutea sp.nov., isolate from arsenic contaminated soil.</title>
        <authorList>
            <person name="Zong Y."/>
        </authorList>
    </citation>
    <scope>NUCLEOTIDE SEQUENCE [LARGE SCALE GENOMIC DNA]</scope>
    <source>
        <strain evidence="2">YLT18</strain>
    </source>
</reference>
<organism evidence="1 2">
    <name type="scientific">Chitinophaga barathri</name>
    <dbReference type="NCBI Taxonomy" id="1647451"/>
    <lineage>
        <taxon>Bacteria</taxon>
        <taxon>Pseudomonadati</taxon>
        <taxon>Bacteroidota</taxon>
        <taxon>Chitinophagia</taxon>
        <taxon>Chitinophagales</taxon>
        <taxon>Chitinophagaceae</taxon>
        <taxon>Chitinophaga</taxon>
    </lineage>
</organism>
<keyword evidence="2" id="KW-1185">Reference proteome</keyword>